<dbReference type="Proteomes" id="UP000502248">
    <property type="component" value="Chromosome"/>
</dbReference>
<evidence type="ECO:0000256" key="2">
    <source>
        <dbReference type="ARBA" id="ARBA00022723"/>
    </source>
</evidence>
<evidence type="ECO:0000256" key="4">
    <source>
        <dbReference type="ARBA" id="ARBA00022842"/>
    </source>
</evidence>
<proteinExistence type="predicted"/>
<evidence type="ECO:0000256" key="1">
    <source>
        <dbReference type="ARBA" id="ARBA00001946"/>
    </source>
</evidence>
<comment type="cofactor">
    <cofactor evidence="1">
        <name>Mg(2+)</name>
        <dbReference type="ChEBI" id="CHEBI:18420"/>
    </cofactor>
</comment>
<dbReference type="Gene3D" id="3.20.20.370">
    <property type="entry name" value="Glycoside hydrolase/deacetylase"/>
    <property type="match status" value="1"/>
</dbReference>
<dbReference type="GO" id="GO:0016787">
    <property type="term" value="F:hydrolase activity"/>
    <property type="evidence" value="ECO:0007669"/>
    <property type="project" value="UniProtKB-KW"/>
</dbReference>
<dbReference type="GO" id="GO:0005975">
    <property type="term" value="P:carbohydrate metabolic process"/>
    <property type="evidence" value="ECO:0007669"/>
    <property type="project" value="InterPro"/>
</dbReference>
<dbReference type="InterPro" id="IPR011330">
    <property type="entry name" value="Glyco_hydro/deAcase_b/a-brl"/>
</dbReference>
<gene>
    <name evidence="6" type="ORF">HH215_07230</name>
</gene>
<dbReference type="PANTHER" id="PTHR31609">
    <property type="entry name" value="YDJC DEACETYLASE FAMILY MEMBER"/>
    <property type="match status" value="1"/>
</dbReference>
<reference evidence="6 7" key="1">
    <citation type="submission" date="2020-04" db="EMBL/GenBank/DDBJ databases">
        <title>Genome sequencing of novel species.</title>
        <authorList>
            <person name="Heo J."/>
            <person name="Kim S.-J."/>
            <person name="Kim J.-S."/>
            <person name="Hong S.-B."/>
            <person name="Kwon S.-W."/>
        </authorList>
    </citation>
    <scope>NUCLEOTIDE SEQUENCE [LARGE SCALE GENOMIC DNA]</scope>
    <source>
        <strain evidence="6 7">MFER-1</strain>
    </source>
</reference>
<dbReference type="EMBL" id="CP051680">
    <property type="protein sequence ID" value="QJD82986.1"/>
    <property type="molecule type" value="Genomic_DNA"/>
</dbReference>
<evidence type="ECO:0000313" key="6">
    <source>
        <dbReference type="EMBL" id="QJD82986.1"/>
    </source>
</evidence>
<accession>A0A7Z2ZKA3</accession>
<dbReference type="GO" id="GO:0019213">
    <property type="term" value="F:deacetylase activity"/>
    <property type="evidence" value="ECO:0007669"/>
    <property type="project" value="TreeGrafter"/>
</dbReference>
<dbReference type="RefSeq" id="WP_169279283.1">
    <property type="nucleotide sequence ID" value="NZ_CP051680.1"/>
</dbReference>
<dbReference type="SUPFAM" id="SSF88713">
    <property type="entry name" value="Glycoside hydrolase/deacetylase"/>
    <property type="match status" value="1"/>
</dbReference>
<dbReference type="KEGG" id="cheb:HH215_07230"/>
<dbReference type="AlphaFoldDB" id="A0A7Z2ZKA3"/>
<keyword evidence="2" id="KW-0479">Metal-binding</keyword>
<dbReference type="InterPro" id="IPR006879">
    <property type="entry name" value="YdjC-like"/>
</dbReference>
<dbReference type="Pfam" id="PF04794">
    <property type="entry name" value="YdjC"/>
    <property type="match status" value="1"/>
</dbReference>
<name>A0A7Z2ZKA3_9BACL</name>
<keyword evidence="7" id="KW-1185">Reference proteome</keyword>
<keyword evidence="4" id="KW-0460">Magnesium</keyword>
<organism evidence="6 7">
    <name type="scientific">Cohnella herbarum</name>
    <dbReference type="NCBI Taxonomy" id="2728023"/>
    <lineage>
        <taxon>Bacteria</taxon>
        <taxon>Bacillati</taxon>
        <taxon>Bacillota</taxon>
        <taxon>Bacilli</taxon>
        <taxon>Bacillales</taxon>
        <taxon>Paenibacillaceae</taxon>
        <taxon>Cohnella</taxon>
    </lineage>
</organism>
<dbReference type="PANTHER" id="PTHR31609:SF1">
    <property type="entry name" value="CARBOHYDRATE DEACETYLASE"/>
    <property type="match status" value="1"/>
</dbReference>
<sequence length="308" mass="35149">MKYLIVNADDFGLSPGVNRGIVEAYLAGGITSTTLMVNMPGFEDAIIRSLALPNLGVGLHFNLTSGIPISHPNLIPSLVQQDGTFRDFRQVHARDEREIEIELAAQWNRFIASGLRPTHLDSHHHIHQIFPSVYKAMANLATKENIPMRRSQTSDETIAPSVLKTHQVLLDTYEKPDGLQKLLLYLSQLPEGTTELMCHPGYTDNMLRERETSEWSNAREAELAVFRDPVVQHTIRELDIRPIHYGLLSSIIAQPTVHPTPNPKPKILLKYKRRKKRTFKKKAKLITPKRKKRRVSTRLFLSIKYKTR</sequence>
<keyword evidence="3" id="KW-0378">Hydrolase</keyword>
<evidence type="ECO:0000313" key="7">
    <source>
        <dbReference type="Proteomes" id="UP000502248"/>
    </source>
</evidence>
<evidence type="ECO:0000256" key="5">
    <source>
        <dbReference type="ARBA" id="ARBA00023277"/>
    </source>
</evidence>
<keyword evidence="5" id="KW-0119">Carbohydrate metabolism</keyword>
<evidence type="ECO:0000256" key="3">
    <source>
        <dbReference type="ARBA" id="ARBA00022801"/>
    </source>
</evidence>
<protein>
    <submittedName>
        <fullName evidence="6">ChbG/HpnK family deacetylase</fullName>
    </submittedName>
</protein>
<dbReference type="GO" id="GO:0046872">
    <property type="term" value="F:metal ion binding"/>
    <property type="evidence" value="ECO:0007669"/>
    <property type="project" value="UniProtKB-KW"/>
</dbReference>